<dbReference type="EMBL" id="DF843160">
    <property type="protein sequence ID" value="GAT47140.1"/>
    <property type="molecule type" value="Genomic_DNA"/>
</dbReference>
<protein>
    <submittedName>
        <fullName evidence="2">Uncharacterized protein</fullName>
    </submittedName>
</protein>
<evidence type="ECO:0000313" key="2">
    <source>
        <dbReference type="EMBL" id="GAT47140.1"/>
    </source>
</evidence>
<dbReference type="Proteomes" id="UP000815677">
    <property type="component" value="Unassembled WGS sequence"/>
</dbReference>
<organism evidence="2 3">
    <name type="scientific">Mycena chlorophos</name>
    <name type="common">Agaric fungus</name>
    <name type="synonym">Agaricus chlorophos</name>
    <dbReference type="NCBI Taxonomy" id="658473"/>
    <lineage>
        <taxon>Eukaryota</taxon>
        <taxon>Fungi</taxon>
        <taxon>Dikarya</taxon>
        <taxon>Basidiomycota</taxon>
        <taxon>Agaricomycotina</taxon>
        <taxon>Agaricomycetes</taxon>
        <taxon>Agaricomycetidae</taxon>
        <taxon>Agaricales</taxon>
        <taxon>Marasmiineae</taxon>
        <taxon>Mycenaceae</taxon>
        <taxon>Mycena</taxon>
    </lineage>
</organism>
<evidence type="ECO:0000256" key="1">
    <source>
        <dbReference type="SAM" id="Phobius"/>
    </source>
</evidence>
<keyword evidence="1" id="KW-0472">Membrane</keyword>
<sequence>MEWYSLTTRRVSGVALLGGSTLNWLFVVDWRLRRARGRRGDLLVSKSAFVWVEQAQSTYLVATLQRHHQDGQIEEPDSEPVLPVPDSLGEPETALLYVLAHSQFLGEDEWKDLVSVYAPCGSLLFKSKQDKHHCEKWRRVAGGSENE</sequence>
<keyword evidence="1" id="KW-1133">Transmembrane helix</keyword>
<gene>
    <name evidence="2" type="ORF">MCHLO_04620</name>
</gene>
<evidence type="ECO:0000313" key="3">
    <source>
        <dbReference type="Proteomes" id="UP000815677"/>
    </source>
</evidence>
<proteinExistence type="predicted"/>
<keyword evidence="3" id="KW-1185">Reference proteome</keyword>
<accession>A0ABQ0L7N2</accession>
<name>A0ABQ0L7N2_MYCCL</name>
<reference evidence="2" key="1">
    <citation type="submission" date="2014-09" db="EMBL/GenBank/DDBJ databases">
        <title>Genome sequence of the luminous mushroom Mycena chlorophos for searching fungal bioluminescence genes.</title>
        <authorList>
            <person name="Tanaka Y."/>
            <person name="Kasuga D."/>
            <person name="Oba Y."/>
            <person name="Hase S."/>
            <person name="Sato K."/>
            <person name="Oba Y."/>
            <person name="Sakakibara Y."/>
        </authorList>
    </citation>
    <scope>NUCLEOTIDE SEQUENCE</scope>
</reference>
<feature type="transmembrane region" description="Helical" evidence="1">
    <location>
        <begin position="12"/>
        <end position="32"/>
    </location>
</feature>
<keyword evidence="1" id="KW-0812">Transmembrane</keyword>